<reference evidence="2" key="1">
    <citation type="journal article" date="2023" name="G3 (Bethesda)">
        <title>Whole genome assembly and annotation of the endangered Caribbean coral Acropora cervicornis.</title>
        <authorList>
            <person name="Selwyn J.D."/>
            <person name="Vollmer S.V."/>
        </authorList>
    </citation>
    <scope>NUCLEOTIDE SEQUENCE</scope>
    <source>
        <strain evidence="2">K2</strain>
    </source>
</reference>
<accession>A0AAD9PTD5</accession>
<gene>
    <name evidence="2" type="ORF">P5673_031320</name>
</gene>
<dbReference type="InterPro" id="IPR042838">
    <property type="entry name" value="KIAA1958"/>
</dbReference>
<feature type="region of interest" description="Disordered" evidence="1">
    <location>
        <begin position="1"/>
        <end position="22"/>
    </location>
</feature>
<feature type="compositionally biased region" description="Polar residues" evidence="1">
    <location>
        <begin position="103"/>
        <end position="120"/>
    </location>
</feature>
<evidence type="ECO:0000313" key="3">
    <source>
        <dbReference type="Proteomes" id="UP001249851"/>
    </source>
</evidence>
<comment type="caution">
    <text evidence="2">The sequence shown here is derived from an EMBL/GenBank/DDBJ whole genome shotgun (WGS) entry which is preliminary data.</text>
</comment>
<feature type="region of interest" description="Disordered" evidence="1">
    <location>
        <begin position="102"/>
        <end position="121"/>
    </location>
</feature>
<dbReference type="Proteomes" id="UP001249851">
    <property type="component" value="Unassembled WGS sequence"/>
</dbReference>
<name>A0AAD9PTD5_ACRCE</name>
<evidence type="ECO:0000256" key="1">
    <source>
        <dbReference type="SAM" id="MobiDB-lite"/>
    </source>
</evidence>
<proteinExistence type="predicted"/>
<dbReference type="PANTHER" id="PTHR46963">
    <property type="entry name" value="SIMILAR TO RIKEN CDNA E130308A19"/>
    <property type="match status" value="1"/>
</dbReference>
<organism evidence="2 3">
    <name type="scientific">Acropora cervicornis</name>
    <name type="common">Staghorn coral</name>
    <dbReference type="NCBI Taxonomy" id="6130"/>
    <lineage>
        <taxon>Eukaryota</taxon>
        <taxon>Metazoa</taxon>
        <taxon>Cnidaria</taxon>
        <taxon>Anthozoa</taxon>
        <taxon>Hexacorallia</taxon>
        <taxon>Scleractinia</taxon>
        <taxon>Astrocoeniina</taxon>
        <taxon>Acroporidae</taxon>
        <taxon>Acropora</taxon>
    </lineage>
</organism>
<dbReference type="EMBL" id="JARQWQ010000145">
    <property type="protein sequence ID" value="KAK2548533.1"/>
    <property type="molecule type" value="Genomic_DNA"/>
</dbReference>
<reference evidence="2" key="2">
    <citation type="journal article" date="2023" name="Science">
        <title>Genomic signatures of disease resistance in endangered staghorn corals.</title>
        <authorList>
            <person name="Vollmer S.V."/>
            <person name="Selwyn J.D."/>
            <person name="Despard B.A."/>
            <person name="Roesel C.L."/>
        </authorList>
    </citation>
    <scope>NUCLEOTIDE SEQUENCE</scope>
    <source>
        <strain evidence="2">K2</strain>
    </source>
</reference>
<evidence type="ECO:0000313" key="2">
    <source>
        <dbReference type="EMBL" id="KAK2548533.1"/>
    </source>
</evidence>
<protein>
    <submittedName>
        <fullName evidence="2">Uncharacterized protein</fullName>
    </submittedName>
</protein>
<dbReference type="PANTHER" id="PTHR46963:SF2">
    <property type="match status" value="1"/>
</dbReference>
<dbReference type="AlphaFoldDB" id="A0AAD9PTD5"/>
<sequence>MAVKLQSPTMSRTCSKTQGGNITTRTTTTEMRGTDTATVGTSLRQFTISVHKQDGSNYEPSLLQCMVTSIERYLKRKSCGFLIINSIEFAGTREVLKAKQKTLKSSGKGNKPNASRSLTDSEVDELYRKGQLGSSTHCGSTTKISKLTWNEHLSTSHQCLMTWITSSGSWNQLFRGVCDSHTPLKEIKVGSVSSPWINYTIRLKMNRQFKLFKRAVETKDQNIWADYKRLRNEITSDLRKEKAA</sequence>
<keyword evidence="3" id="KW-1185">Reference proteome</keyword>
<feature type="compositionally biased region" description="Polar residues" evidence="1">
    <location>
        <begin position="1"/>
        <end position="16"/>
    </location>
</feature>